<dbReference type="Proteomes" id="UP001501490">
    <property type="component" value="Unassembled WGS sequence"/>
</dbReference>
<evidence type="ECO:0000313" key="5">
    <source>
        <dbReference type="Proteomes" id="UP001501490"/>
    </source>
</evidence>
<dbReference type="SUPFAM" id="SSF56655">
    <property type="entry name" value="Carbohydrate phosphatase"/>
    <property type="match status" value="1"/>
</dbReference>
<dbReference type="EMBL" id="BAABAB010000005">
    <property type="protein sequence ID" value="GAA3607079.1"/>
    <property type="molecule type" value="Genomic_DNA"/>
</dbReference>
<dbReference type="Gene3D" id="3.40.190.80">
    <property type="match status" value="1"/>
</dbReference>
<dbReference type="InterPro" id="IPR000760">
    <property type="entry name" value="Inositol_monophosphatase-like"/>
</dbReference>
<dbReference type="PRINTS" id="PR00377">
    <property type="entry name" value="IMPHPHTASES"/>
</dbReference>
<reference evidence="5" key="1">
    <citation type="journal article" date="2019" name="Int. J. Syst. Evol. Microbiol.">
        <title>The Global Catalogue of Microorganisms (GCM) 10K type strain sequencing project: providing services to taxonomists for standard genome sequencing and annotation.</title>
        <authorList>
            <consortium name="The Broad Institute Genomics Platform"/>
            <consortium name="The Broad Institute Genome Sequencing Center for Infectious Disease"/>
            <person name="Wu L."/>
            <person name="Ma J."/>
        </authorList>
    </citation>
    <scope>NUCLEOTIDE SEQUENCE [LARGE SCALE GENOMIC DNA]</scope>
    <source>
        <strain evidence="5">JCM 16929</strain>
    </source>
</reference>
<dbReference type="PANTHER" id="PTHR20854">
    <property type="entry name" value="INOSITOL MONOPHOSPHATASE"/>
    <property type="match status" value="1"/>
</dbReference>
<keyword evidence="5" id="KW-1185">Reference proteome</keyword>
<sequence>MADDIERRLAFARDLIAAAGELSLTYSDRVGTLTVTSKGVQDVVSEADVAVEKLIKQRIAEAFPSDAFLGEETGHSDFPGSTGIWVVDPIDGTQPFVSGLSSWCISIAYVRAGVLEFGLVNAPANRELFVGGRGLPATKNGQPISLHPGTDLTDGLTYLGCAARIPADDIIPVFARLMRRRGMYLRNGSGALGICDVACGRLLGLVEPHIWSWDCLGGIAVLQAAGGVTNDYLADDGLTKGNWLVAATPATYDALVEVLRG</sequence>
<proteinExistence type="predicted"/>
<evidence type="ECO:0000256" key="2">
    <source>
        <dbReference type="ARBA" id="ARBA00022801"/>
    </source>
</evidence>
<dbReference type="PANTHER" id="PTHR20854:SF4">
    <property type="entry name" value="INOSITOL-1-MONOPHOSPHATASE-RELATED"/>
    <property type="match status" value="1"/>
</dbReference>
<evidence type="ECO:0000256" key="1">
    <source>
        <dbReference type="ARBA" id="ARBA00022723"/>
    </source>
</evidence>
<gene>
    <name evidence="4" type="ORF">GCM10022236_06080</name>
</gene>
<dbReference type="Pfam" id="PF00459">
    <property type="entry name" value="Inositol_P"/>
    <property type="match status" value="1"/>
</dbReference>
<keyword evidence="1" id="KW-0479">Metal-binding</keyword>
<comment type="caution">
    <text evidence="4">The sequence shown here is derived from an EMBL/GenBank/DDBJ whole genome shotgun (WGS) entry which is preliminary data.</text>
</comment>
<dbReference type="PROSITE" id="PS00629">
    <property type="entry name" value="IMP_1"/>
    <property type="match status" value="1"/>
</dbReference>
<protein>
    <submittedName>
        <fullName evidence="4">Inositol monophosphatase</fullName>
    </submittedName>
</protein>
<accession>A0ABP6ZGN6</accession>
<keyword evidence="2" id="KW-0378">Hydrolase</keyword>
<name>A0ABP6ZGN6_9ACTN</name>
<evidence type="ECO:0000256" key="3">
    <source>
        <dbReference type="ARBA" id="ARBA00022842"/>
    </source>
</evidence>
<dbReference type="Gene3D" id="3.30.540.10">
    <property type="entry name" value="Fructose-1,6-Bisphosphatase, subunit A, domain 1"/>
    <property type="match status" value="1"/>
</dbReference>
<dbReference type="InterPro" id="IPR020583">
    <property type="entry name" value="Inositol_monoP_metal-BS"/>
</dbReference>
<keyword evidence="3" id="KW-0460">Magnesium</keyword>
<organism evidence="4 5">
    <name type="scientific">Microlunatus ginsengisoli</name>
    <dbReference type="NCBI Taxonomy" id="363863"/>
    <lineage>
        <taxon>Bacteria</taxon>
        <taxon>Bacillati</taxon>
        <taxon>Actinomycetota</taxon>
        <taxon>Actinomycetes</taxon>
        <taxon>Propionibacteriales</taxon>
        <taxon>Propionibacteriaceae</taxon>
        <taxon>Microlunatus</taxon>
    </lineage>
</organism>
<evidence type="ECO:0000313" key="4">
    <source>
        <dbReference type="EMBL" id="GAA3607079.1"/>
    </source>
</evidence>
<dbReference type="RefSeq" id="WP_344801606.1">
    <property type="nucleotide sequence ID" value="NZ_BAABAB010000005.1"/>
</dbReference>